<proteinExistence type="predicted"/>
<sequence length="400" mass="44621">MKLGATRGDTVYATRGLTVGRMTPRGGFEPTGTLPNPDVEFAGKQRVNYGPLNRWWTKRLLNRVTGWYTTTNVWPVADGVLLATVGHHLYRSIDDGRTWSHVHELPFDSGPMGALPTSVCAADDRVFLAEYTFEAEPARVLVSEDEGATWETYLETEERRHFHGIFYDEYSGTVWATTGDTDDESAIGLLEGGEFRPVLEGSQQWRAVELAFTPESIFWGMDCSYAEEVRLFRLSRYEITESDPTPEQIGTTDASVYYADTVSVDGDDWVAMATAAEVGVDDTSPPGSENTCSRSARVIVAGPESEYETWYELYSFERQRTLNEHLSDLPNASAYVYLESTESEKLLVNPFNTTSHHGEILSVSPNALTALTTDDVRERPVEREAQSDRAEVSPGGDDYR</sequence>
<evidence type="ECO:0000313" key="2">
    <source>
        <dbReference type="EMBL" id="QSX00494.1"/>
    </source>
</evidence>
<protein>
    <recommendedName>
        <fullName evidence="4">Glycosyl hydrolase BNR repeat-containing protein</fullName>
    </recommendedName>
</protein>
<dbReference type="GeneID" id="63186821"/>
<organism evidence="2 3">
    <name type="scientific">Haloterrigena alkaliphila</name>
    <dbReference type="NCBI Taxonomy" id="2816475"/>
    <lineage>
        <taxon>Archaea</taxon>
        <taxon>Methanobacteriati</taxon>
        <taxon>Methanobacteriota</taxon>
        <taxon>Stenosarchaea group</taxon>
        <taxon>Halobacteria</taxon>
        <taxon>Halobacteriales</taxon>
        <taxon>Natrialbaceae</taxon>
        <taxon>Haloterrigena</taxon>
    </lineage>
</organism>
<dbReference type="Gene3D" id="2.130.10.10">
    <property type="entry name" value="YVTN repeat-like/Quinoprotein amine dehydrogenase"/>
    <property type="match status" value="1"/>
</dbReference>
<accession>A0A8A2VEG6</accession>
<feature type="compositionally biased region" description="Basic and acidic residues" evidence="1">
    <location>
        <begin position="374"/>
        <end position="400"/>
    </location>
</feature>
<keyword evidence="3" id="KW-1185">Reference proteome</keyword>
<dbReference type="InterPro" id="IPR015943">
    <property type="entry name" value="WD40/YVTN_repeat-like_dom_sf"/>
</dbReference>
<dbReference type="RefSeq" id="WP_207290212.1">
    <property type="nucleotide sequence ID" value="NZ_CP071462.1"/>
</dbReference>
<dbReference type="InterPro" id="IPR036278">
    <property type="entry name" value="Sialidase_sf"/>
</dbReference>
<name>A0A8A2VEG6_9EURY</name>
<evidence type="ECO:0000313" key="3">
    <source>
        <dbReference type="Proteomes" id="UP000663203"/>
    </source>
</evidence>
<gene>
    <name evidence="2" type="ORF">J0X25_05910</name>
</gene>
<dbReference type="AlphaFoldDB" id="A0A8A2VEG6"/>
<feature type="region of interest" description="Disordered" evidence="1">
    <location>
        <begin position="371"/>
        <end position="400"/>
    </location>
</feature>
<evidence type="ECO:0000256" key="1">
    <source>
        <dbReference type="SAM" id="MobiDB-lite"/>
    </source>
</evidence>
<reference evidence="2 3" key="1">
    <citation type="submission" date="2021-03" db="EMBL/GenBank/DDBJ databases">
        <title>Haloterrigena longa sp. nov. and Haloterrigena limicola sp. nov., extremely halophilic archaea isolated from a salt lake.</title>
        <authorList>
            <person name="Henglin C."/>
        </authorList>
    </citation>
    <scope>NUCLEOTIDE SEQUENCE [LARGE SCALE GENOMIC DNA]</scope>
    <source>
        <strain evidence="2 3">KZCA68</strain>
    </source>
</reference>
<dbReference type="KEGG" id="hakz:J0X25_05910"/>
<dbReference type="SUPFAM" id="SSF50939">
    <property type="entry name" value="Sialidases"/>
    <property type="match status" value="1"/>
</dbReference>
<evidence type="ECO:0008006" key="4">
    <source>
        <dbReference type="Google" id="ProtNLM"/>
    </source>
</evidence>
<dbReference type="EMBL" id="CP071462">
    <property type="protein sequence ID" value="QSX00494.1"/>
    <property type="molecule type" value="Genomic_DNA"/>
</dbReference>
<dbReference type="Proteomes" id="UP000663203">
    <property type="component" value="Chromosome"/>
</dbReference>